<reference evidence="5 6" key="1">
    <citation type="submission" date="2021-02" db="EMBL/GenBank/DDBJ databases">
        <authorList>
            <person name="Park J.-S."/>
        </authorList>
    </citation>
    <scope>NUCLEOTIDE SEQUENCE [LARGE SCALE GENOMIC DNA]</scope>
    <source>
        <strain evidence="5 6">188UL20-2</strain>
    </source>
</reference>
<dbReference type="Pfam" id="PF03358">
    <property type="entry name" value="FMN_red"/>
    <property type="match status" value="1"/>
</dbReference>
<keyword evidence="3" id="KW-0288">FMN</keyword>
<dbReference type="PROSITE" id="PS50902">
    <property type="entry name" value="FLAVODOXIN_LIKE"/>
    <property type="match status" value="1"/>
</dbReference>
<dbReference type="InterPro" id="IPR001226">
    <property type="entry name" value="Flavodoxin_CS"/>
</dbReference>
<evidence type="ECO:0000256" key="1">
    <source>
        <dbReference type="ARBA" id="ARBA00001917"/>
    </source>
</evidence>
<keyword evidence="2" id="KW-0285">Flavoprotein</keyword>
<evidence type="ECO:0000256" key="2">
    <source>
        <dbReference type="ARBA" id="ARBA00022630"/>
    </source>
</evidence>
<sequence>MKTVTIIYYSKNGSTHSLAQALSKGVSDSQAVCHLYRIDPSLIVEGRFRDNDIWPLLDKSDAIVFGAPTYMGSAAAPFKAFMDATSDSYVKQSWNGKLAAGFTCGGSLNGEQQQTLLNFFALSCQHGMLWSGLDTCKHTDKKNLNRLGCSIGLVASHHNEDSDQIHPIDLATAEYLGQRIVKLLGKQ</sequence>
<dbReference type="Gene3D" id="3.40.50.360">
    <property type="match status" value="1"/>
</dbReference>
<accession>A0ABS2HNQ1</accession>
<dbReference type="PANTHER" id="PTHR30546">
    <property type="entry name" value="FLAVODOXIN-RELATED PROTEIN WRBA-RELATED"/>
    <property type="match status" value="1"/>
</dbReference>
<name>A0ABS2HNQ1_9VIBR</name>
<organism evidence="5 6">
    <name type="scientific">Vibrio ulleungensis</name>
    <dbReference type="NCBI Taxonomy" id="2807619"/>
    <lineage>
        <taxon>Bacteria</taxon>
        <taxon>Pseudomonadati</taxon>
        <taxon>Pseudomonadota</taxon>
        <taxon>Gammaproteobacteria</taxon>
        <taxon>Vibrionales</taxon>
        <taxon>Vibrionaceae</taxon>
        <taxon>Vibrio</taxon>
    </lineage>
</organism>
<keyword evidence="6" id="KW-1185">Reference proteome</keyword>
<dbReference type="InterPro" id="IPR029039">
    <property type="entry name" value="Flavoprotein-like_sf"/>
</dbReference>
<dbReference type="EMBL" id="JAFEUM010000005">
    <property type="protein sequence ID" value="MBM7037512.1"/>
    <property type="molecule type" value="Genomic_DNA"/>
</dbReference>
<proteinExistence type="predicted"/>
<dbReference type="PROSITE" id="PS00201">
    <property type="entry name" value="FLAVODOXIN"/>
    <property type="match status" value="1"/>
</dbReference>
<evidence type="ECO:0000259" key="4">
    <source>
        <dbReference type="PROSITE" id="PS50902"/>
    </source>
</evidence>
<dbReference type="Proteomes" id="UP000809621">
    <property type="component" value="Unassembled WGS sequence"/>
</dbReference>
<dbReference type="RefSeq" id="WP_205159030.1">
    <property type="nucleotide sequence ID" value="NZ_JAFEUM010000005.1"/>
</dbReference>
<evidence type="ECO:0000256" key="3">
    <source>
        <dbReference type="ARBA" id="ARBA00022643"/>
    </source>
</evidence>
<gene>
    <name evidence="5" type="ORF">JQC93_13945</name>
</gene>
<feature type="domain" description="Flavodoxin-like" evidence="4">
    <location>
        <begin position="4"/>
        <end position="180"/>
    </location>
</feature>
<comment type="caution">
    <text evidence="5">The sequence shown here is derived from an EMBL/GenBank/DDBJ whole genome shotgun (WGS) entry which is preliminary data.</text>
</comment>
<dbReference type="InterPro" id="IPR005025">
    <property type="entry name" value="FMN_Rdtase-like_dom"/>
</dbReference>
<dbReference type="SUPFAM" id="SSF52218">
    <property type="entry name" value="Flavoproteins"/>
    <property type="match status" value="1"/>
</dbReference>
<dbReference type="InterPro" id="IPR008254">
    <property type="entry name" value="Flavodoxin/NO_synth"/>
</dbReference>
<protein>
    <submittedName>
        <fullName evidence="5">Flavodoxin family protein</fullName>
    </submittedName>
</protein>
<dbReference type="PANTHER" id="PTHR30546:SF23">
    <property type="entry name" value="FLAVOPROTEIN-LIKE PROTEIN YCP4-RELATED"/>
    <property type="match status" value="1"/>
</dbReference>
<evidence type="ECO:0000313" key="5">
    <source>
        <dbReference type="EMBL" id="MBM7037512.1"/>
    </source>
</evidence>
<comment type="cofactor">
    <cofactor evidence="1">
        <name>FMN</name>
        <dbReference type="ChEBI" id="CHEBI:58210"/>
    </cofactor>
</comment>
<evidence type="ECO:0000313" key="6">
    <source>
        <dbReference type="Proteomes" id="UP000809621"/>
    </source>
</evidence>